<name>N6T677_DENPD</name>
<sequence length="65" mass="7606">MRQWTKGILIINGFVLGRYARIGPQQCLYLPSPLLHVGRNEIIIFEHYEASDSIRFTSDQIWETI</sequence>
<evidence type="ECO:0000256" key="2">
    <source>
        <dbReference type="ARBA" id="ARBA00023295"/>
    </source>
</evidence>
<feature type="non-terminal residue" evidence="3">
    <location>
        <position position="1"/>
    </location>
</feature>
<evidence type="ECO:0000256" key="1">
    <source>
        <dbReference type="ARBA" id="ARBA00022801"/>
    </source>
</evidence>
<dbReference type="HOGENOM" id="CLU_191719_0_0_1"/>
<dbReference type="Gene3D" id="2.60.120.260">
    <property type="entry name" value="Galactose-binding domain-like"/>
    <property type="match status" value="1"/>
</dbReference>
<accession>N6T677</accession>
<dbReference type="AlphaFoldDB" id="N6T677"/>
<organism evidence="3">
    <name type="scientific">Dendroctonus ponderosae</name>
    <name type="common">Mountain pine beetle</name>
    <dbReference type="NCBI Taxonomy" id="77166"/>
    <lineage>
        <taxon>Eukaryota</taxon>
        <taxon>Metazoa</taxon>
        <taxon>Ecdysozoa</taxon>
        <taxon>Arthropoda</taxon>
        <taxon>Hexapoda</taxon>
        <taxon>Insecta</taxon>
        <taxon>Pterygota</taxon>
        <taxon>Neoptera</taxon>
        <taxon>Endopterygota</taxon>
        <taxon>Coleoptera</taxon>
        <taxon>Polyphaga</taxon>
        <taxon>Cucujiformia</taxon>
        <taxon>Curculionidae</taxon>
        <taxon>Scolytinae</taxon>
        <taxon>Dendroctonus</taxon>
    </lineage>
</organism>
<dbReference type="EMBL" id="KB741002">
    <property type="protein sequence ID" value="ENN75714.1"/>
    <property type="molecule type" value="Genomic_DNA"/>
</dbReference>
<reference evidence="3" key="1">
    <citation type="journal article" date="2013" name="Genome Biol.">
        <title>Draft genome of the mountain pine beetle, Dendroctonus ponderosae Hopkins, a major forest pest.</title>
        <authorList>
            <person name="Keeling C.I."/>
            <person name="Yuen M.M."/>
            <person name="Liao N.Y."/>
            <person name="Docking T.R."/>
            <person name="Chan S.K."/>
            <person name="Taylor G.A."/>
            <person name="Palmquist D.L."/>
            <person name="Jackman S.D."/>
            <person name="Nguyen A."/>
            <person name="Li M."/>
            <person name="Henderson H."/>
            <person name="Janes J.K."/>
            <person name="Zhao Y."/>
            <person name="Pandoh P."/>
            <person name="Moore R."/>
            <person name="Sperling F.A."/>
            <person name="Huber D.P."/>
            <person name="Birol I."/>
            <person name="Jones S.J."/>
            <person name="Bohlmann J."/>
        </authorList>
    </citation>
    <scope>NUCLEOTIDE SEQUENCE</scope>
</reference>
<dbReference type="OrthoDB" id="1657402at2759"/>
<protein>
    <submittedName>
        <fullName evidence="3">Uncharacterized protein</fullName>
    </submittedName>
</protein>
<gene>
    <name evidence="3" type="ORF">YQE_07675</name>
</gene>
<dbReference type="GO" id="GO:0016798">
    <property type="term" value="F:hydrolase activity, acting on glycosyl bonds"/>
    <property type="evidence" value="ECO:0007669"/>
    <property type="project" value="UniProtKB-KW"/>
</dbReference>
<proteinExistence type="predicted"/>
<keyword evidence="2" id="KW-0326">Glycosidase</keyword>
<dbReference type="InterPro" id="IPR048913">
    <property type="entry name" value="BetaGal_gal-bd"/>
</dbReference>
<dbReference type="Pfam" id="PF21467">
    <property type="entry name" value="BetaGal_gal-bd"/>
    <property type="match status" value="1"/>
</dbReference>
<dbReference type="InterPro" id="IPR008979">
    <property type="entry name" value="Galactose-bd-like_sf"/>
</dbReference>
<keyword evidence="1" id="KW-0378">Hydrolase</keyword>
<evidence type="ECO:0000313" key="3">
    <source>
        <dbReference type="EMBL" id="ENN75714.1"/>
    </source>
</evidence>
<dbReference type="OMA" id="EIIIFEH"/>
<dbReference type="SUPFAM" id="SSF49785">
    <property type="entry name" value="Galactose-binding domain-like"/>
    <property type="match status" value="1"/>
</dbReference>